<comment type="cofactor">
    <cofactor evidence="8">
        <name>Mn(2+)</name>
        <dbReference type="ChEBI" id="CHEBI:29035"/>
    </cofactor>
    <cofactor evidence="8">
        <name>Mg(2+)</name>
        <dbReference type="ChEBI" id="CHEBI:18420"/>
    </cofactor>
    <text evidence="8">Manganese or magnesium. Binds 1 divalent metal ion per monomer in the absence of substrate. May bind a second metal ion after substrate binding.</text>
</comment>
<dbReference type="EMBL" id="AFBI03000090">
    <property type="protein sequence ID" value="EJW02092.1"/>
    <property type="molecule type" value="Genomic_DNA"/>
</dbReference>
<evidence type="ECO:0000256" key="8">
    <source>
        <dbReference type="PROSITE-ProRule" id="PRU01319"/>
    </source>
</evidence>
<feature type="domain" description="RNase H type-2" evidence="10">
    <location>
        <begin position="29"/>
        <end position="235"/>
    </location>
</feature>
<organism evidence="11 12">
    <name type="scientific">Edhazardia aedis (strain USNM 41457)</name>
    <name type="common">Microsporidian parasite</name>
    <dbReference type="NCBI Taxonomy" id="1003232"/>
    <lineage>
        <taxon>Eukaryota</taxon>
        <taxon>Fungi</taxon>
        <taxon>Fungi incertae sedis</taxon>
        <taxon>Microsporidia</taxon>
        <taxon>Edhazardia</taxon>
    </lineage>
</organism>
<dbReference type="Gene3D" id="3.30.420.10">
    <property type="entry name" value="Ribonuclease H-like superfamily/Ribonuclease H"/>
    <property type="match status" value="1"/>
</dbReference>
<dbReference type="Gene3D" id="1.10.10.460">
    <property type="entry name" value="Ribonuclease hii. Domain 2"/>
    <property type="match status" value="1"/>
</dbReference>
<evidence type="ECO:0000259" key="10">
    <source>
        <dbReference type="PROSITE" id="PS51975"/>
    </source>
</evidence>
<evidence type="ECO:0000313" key="12">
    <source>
        <dbReference type="Proteomes" id="UP000003163"/>
    </source>
</evidence>
<keyword evidence="6 8" id="KW-0255">Endonuclease</keyword>
<dbReference type="SUPFAM" id="SSF53098">
    <property type="entry name" value="Ribonuclease H-like"/>
    <property type="match status" value="1"/>
</dbReference>
<comment type="cofactor">
    <cofactor evidence="2">
        <name>Mg(2+)</name>
        <dbReference type="ChEBI" id="CHEBI:18420"/>
    </cofactor>
</comment>
<evidence type="ECO:0000256" key="6">
    <source>
        <dbReference type="ARBA" id="ARBA00022759"/>
    </source>
</evidence>
<comment type="catalytic activity">
    <reaction evidence="1 8 9">
        <text>Endonucleolytic cleavage to 5'-phosphomonoester.</text>
        <dbReference type="EC" id="3.1.26.4"/>
    </reaction>
</comment>
<comment type="similarity">
    <text evidence="3">Belongs to the RNase HII family. Eukaryotic subfamily.</text>
</comment>
<comment type="function">
    <text evidence="9">Endonuclease that specifically degrades the RNA of RNA-DNA hybrids.</text>
</comment>
<proteinExistence type="inferred from homology"/>
<evidence type="ECO:0000256" key="3">
    <source>
        <dbReference type="ARBA" id="ARBA00007058"/>
    </source>
</evidence>
<evidence type="ECO:0000256" key="1">
    <source>
        <dbReference type="ARBA" id="ARBA00000077"/>
    </source>
</evidence>
<dbReference type="InterPro" id="IPR004649">
    <property type="entry name" value="RNase_H2_suA"/>
</dbReference>
<dbReference type="PANTHER" id="PTHR10954">
    <property type="entry name" value="RIBONUCLEASE H2 SUBUNIT A"/>
    <property type="match status" value="1"/>
</dbReference>
<dbReference type="OMA" id="RYSWQTA"/>
<dbReference type="GO" id="GO:0032299">
    <property type="term" value="C:ribonuclease H2 complex"/>
    <property type="evidence" value="ECO:0007669"/>
    <property type="project" value="EnsemblFungi"/>
</dbReference>
<evidence type="ECO:0000256" key="5">
    <source>
        <dbReference type="ARBA" id="ARBA00022723"/>
    </source>
</evidence>
<dbReference type="InterPro" id="IPR001352">
    <property type="entry name" value="RNase_HII/HIII"/>
</dbReference>
<dbReference type="EC" id="3.1.26.4" evidence="9"/>
<accession>J9DL62</accession>
<evidence type="ECO:0000256" key="2">
    <source>
        <dbReference type="ARBA" id="ARBA00001946"/>
    </source>
</evidence>
<feature type="binding site" evidence="8">
    <location>
        <position position="132"/>
    </location>
    <ligand>
        <name>a divalent metal cation</name>
        <dbReference type="ChEBI" id="CHEBI:60240"/>
    </ligand>
</feature>
<dbReference type="PROSITE" id="PS51975">
    <property type="entry name" value="RNASE_H_2"/>
    <property type="match status" value="1"/>
</dbReference>
<protein>
    <recommendedName>
        <fullName evidence="9">Ribonuclease</fullName>
        <ecNumber evidence="9">3.1.26.4</ecNumber>
    </recommendedName>
</protein>
<dbReference type="CDD" id="cd07181">
    <property type="entry name" value="RNase_HII_eukaryota_like"/>
    <property type="match status" value="1"/>
</dbReference>
<reference evidence="12" key="2">
    <citation type="submission" date="2015-07" db="EMBL/GenBank/DDBJ databases">
        <title>Contrasting host-pathogen interactions and genome evolution in two generalist and specialist microsporidian pathogens of mosquitoes.</title>
        <authorList>
            <consortium name="The Broad Institute Genomics Platform"/>
            <consortium name="The Broad Institute Genome Sequencing Center for Infectious Disease"/>
            <person name="Cuomo C.A."/>
            <person name="Sanscrainte N.D."/>
            <person name="Goldberg J.M."/>
            <person name="Heiman D."/>
            <person name="Young S."/>
            <person name="Zeng Q."/>
            <person name="Becnel J.J."/>
            <person name="Birren B.W."/>
        </authorList>
    </citation>
    <scope>NUCLEOTIDE SEQUENCE [LARGE SCALE GENOMIC DNA]</scope>
    <source>
        <strain evidence="12">USNM 41457</strain>
    </source>
</reference>
<gene>
    <name evidence="11" type="ORF">EDEG_03452</name>
</gene>
<evidence type="ECO:0000256" key="7">
    <source>
        <dbReference type="ARBA" id="ARBA00022801"/>
    </source>
</evidence>
<dbReference type="OrthoDB" id="7462577at2759"/>
<feature type="binding site" evidence="8">
    <location>
        <position position="36"/>
    </location>
    <ligand>
        <name>a divalent metal cation</name>
        <dbReference type="ChEBI" id="CHEBI:60240"/>
    </ligand>
</feature>
<keyword evidence="12" id="KW-1185">Reference proteome</keyword>
<dbReference type="FunCoup" id="J9DL62">
    <property type="interactions" value="62"/>
</dbReference>
<keyword evidence="7 8" id="KW-0378">Hydrolase</keyword>
<dbReference type="FunFam" id="1.10.10.460:FF:000001">
    <property type="entry name" value="Ribonuclease"/>
    <property type="match status" value="1"/>
</dbReference>
<dbReference type="InterPro" id="IPR036397">
    <property type="entry name" value="RNaseH_sf"/>
</dbReference>
<dbReference type="NCBIfam" id="TIGR00729">
    <property type="entry name" value="ribonuclease HII"/>
    <property type="match status" value="1"/>
</dbReference>
<dbReference type="GO" id="GO:0043137">
    <property type="term" value="P:DNA replication, removal of RNA primer"/>
    <property type="evidence" value="ECO:0007669"/>
    <property type="project" value="EnsemblFungi"/>
</dbReference>
<reference evidence="11 12" key="1">
    <citation type="submission" date="2011-08" db="EMBL/GenBank/DDBJ databases">
        <authorList>
            <person name="Liu Z.J."/>
            <person name="Shi F.L."/>
            <person name="Lu J.Q."/>
            <person name="Li M."/>
            <person name="Wang Z.L."/>
        </authorList>
    </citation>
    <scope>NUCLEOTIDE SEQUENCE [LARGE SCALE GENOMIC DNA]</scope>
    <source>
        <strain evidence="11 12">USNM 41457</strain>
    </source>
</reference>
<dbReference type="InterPro" id="IPR012337">
    <property type="entry name" value="RNaseH-like_sf"/>
</dbReference>
<dbReference type="VEuPathDB" id="MicrosporidiaDB:EDEG_03452"/>
<name>J9DL62_EDHAE</name>
<dbReference type="STRING" id="1003232.J9DL62"/>
<keyword evidence="5 8" id="KW-0479">Metal-binding</keyword>
<dbReference type="GO" id="GO:0046872">
    <property type="term" value="F:metal ion binding"/>
    <property type="evidence" value="ECO:0007669"/>
    <property type="project" value="UniProtKB-KW"/>
</dbReference>
<dbReference type="AlphaFoldDB" id="J9DL62"/>
<dbReference type="GO" id="GO:1990516">
    <property type="term" value="P:ribonucleotide excision repair"/>
    <property type="evidence" value="ECO:0007669"/>
    <property type="project" value="EnsemblFungi"/>
</dbReference>
<dbReference type="PANTHER" id="PTHR10954:SF7">
    <property type="entry name" value="RIBONUCLEASE H2 SUBUNIT A"/>
    <property type="match status" value="1"/>
</dbReference>
<keyword evidence="4 8" id="KW-0540">Nuclease</keyword>
<evidence type="ECO:0000256" key="9">
    <source>
        <dbReference type="RuleBase" id="RU003515"/>
    </source>
</evidence>
<dbReference type="GO" id="GO:0003723">
    <property type="term" value="F:RNA binding"/>
    <property type="evidence" value="ECO:0007669"/>
    <property type="project" value="UniProtKB-UniRule"/>
</dbReference>
<dbReference type="Pfam" id="PF01351">
    <property type="entry name" value="RNase_HII"/>
    <property type="match status" value="1"/>
</dbReference>
<evidence type="ECO:0000313" key="11">
    <source>
        <dbReference type="EMBL" id="EJW02092.1"/>
    </source>
</evidence>
<dbReference type="GO" id="GO:0005634">
    <property type="term" value="C:nucleus"/>
    <property type="evidence" value="ECO:0007669"/>
    <property type="project" value="EnsemblFungi"/>
</dbReference>
<dbReference type="InterPro" id="IPR024567">
    <property type="entry name" value="RNase_HII/HIII_dom"/>
</dbReference>
<comment type="caution">
    <text evidence="11">The sequence shown here is derived from an EMBL/GenBank/DDBJ whole genome shotgun (WGS) entry which is preliminary data.</text>
</comment>
<feature type="binding site" evidence="8">
    <location>
        <position position="35"/>
    </location>
    <ligand>
        <name>a divalent metal cation</name>
        <dbReference type="ChEBI" id="CHEBI:60240"/>
    </ligand>
</feature>
<dbReference type="InParanoid" id="J9DL62"/>
<dbReference type="Proteomes" id="UP000003163">
    <property type="component" value="Unassembled WGS sequence"/>
</dbReference>
<sequence>MVPLEMNNDEESYNKDIYTFKSLKQLKKKVIIGVDEAGRGPALGHMVYGAMIAEEIKHPFTDSKAIAESKRNEFLKIIEKEYSYVYTAIHPQYISHQMSVESLNDIAYKVVINILKTIVNSKLYNISCVYLDALGPNTTYMRILEKNFPKIKFVVECKADSTYPVVAGASIVAKVTRDRLLRNWPVTDKKFGSGYPGDDVTRKWLERNFCPVFGFPNIVRFSWKTVKQFFKTRESKPLKKPKNFLFFENY</sequence>
<dbReference type="GO" id="GO:0004523">
    <property type="term" value="F:RNA-DNA hybrid ribonuclease activity"/>
    <property type="evidence" value="ECO:0007669"/>
    <property type="project" value="UniProtKB-UniRule"/>
</dbReference>
<dbReference type="HOGENOM" id="CLU_036532_0_4_1"/>
<dbReference type="InterPro" id="IPR023160">
    <property type="entry name" value="RNase_HII_hlx-loop-hlx_cap_dom"/>
</dbReference>
<evidence type="ECO:0000256" key="4">
    <source>
        <dbReference type="ARBA" id="ARBA00022722"/>
    </source>
</evidence>